<organism evidence="2 3">
    <name type="scientific">Candidatus Avitreponema avistercoris</name>
    <dbReference type="NCBI Taxonomy" id="2840705"/>
    <lineage>
        <taxon>Bacteria</taxon>
        <taxon>Pseudomonadati</taxon>
        <taxon>Spirochaetota</taxon>
        <taxon>Spirochaetia</taxon>
        <taxon>Spirochaetales</taxon>
        <taxon>Candidatus Avitreponema</taxon>
    </lineage>
</organism>
<evidence type="ECO:0000313" key="3">
    <source>
        <dbReference type="Proteomes" id="UP000823616"/>
    </source>
</evidence>
<dbReference type="Proteomes" id="UP000823616">
    <property type="component" value="Unassembled WGS sequence"/>
</dbReference>
<reference evidence="2" key="1">
    <citation type="submission" date="2020-10" db="EMBL/GenBank/DDBJ databases">
        <authorList>
            <person name="Gilroy R."/>
        </authorList>
    </citation>
    <scope>NUCLEOTIDE SEQUENCE</scope>
    <source>
        <strain evidence="2">B3-4054</strain>
    </source>
</reference>
<feature type="compositionally biased region" description="Basic and acidic residues" evidence="1">
    <location>
        <begin position="177"/>
        <end position="190"/>
    </location>
</feature>
<comment type="caution">
    <text evidence="2">The sequence shown here is derived from an EMBL/GenBank/DDBJ whole genome shotgun (WGS) entry which is preliminary data.</text>
</comment>
<gene>
    <name evidence="2" type="ORF">IAA96_08265</name>
</gene>
<reference evidence="2" key="2">
    <citation type="journal article" date="2021" name="PeerJ">
        <title>Extensive microbial diversity within the chicken gut microbiome revealed by metagenomics and culture.</title>
        <authorList>
            <person name="Gilroy R."/>
            <person name="Ravi A."/>
            <person name="Getino M."/>
            <person name="Pursley I."/>
            <person name="Horton D.L."/>
            <person name="Alikhan N.F."/>
            <person name="Baker D."/>
            <person name="Gharbi K."/>
            <person name="Hall N."/>
            <person name="Watson M."/>
            <person name="Adriaenssens E.M."/>
            <person name="Foster-Nyarko E."/>
            <person name="Jarju S."/>
            <person name="Secka A."/>
            <person name="Antonio M."/>
            <person name="Oren A."/>
            <person name="Chaudhuri R.R."/>
            <person name="La Ragione R."/>
            <person name="Hildebrand F."/>
            <person name="Pallen M.J."/>
        </authorList>
    </citation>
    <scope>NUCLEOTIDE SEQUENCE</scope>
    <source>
        <strain evidence="2">B3-4054</strain>
    </source>
</reference>
<proteinExistence type="predicted"/>
<accession>A0A9D9HI64</accession>
<evidence type="ECO:0000313" key="2">
    <source>
        <dbReference type="EMBL" id="MBO8451082.1"/>
    </source>
</evidence>
<sequence length="332" mass="35278">MPLSFALPENEAAYARLLKNGQNVSLYVRSVQADGTVRVQVAGADITARTEMPPGFSLPAGSVLHGRVFFEGNRVYIRLAADAVPRSSSLSAFLLSLGLNPSPAAVFTLSFFYSSGMRIDPGDIRRITALAAAFPGREKRACEAASLLRQKGIPLTQENIRRALEILEGVSVLPDGDAERDSSAGEKPEYPDAASPGNRQEEAGGGGEGFPEDAFLYGSASDTASGWDWYVLPFRRPFGGRVCTGSLRFLLHRFTGEAAETRITVRDGGSCADFLVDGSRCRFVLQPEAAPAVCGKLAAELEASLQKAGLPVPVCTGGGEENLPVKPVDIEV</sequence>
<evidence type="ECO:0000256" key="1">
    <source>
        <dbReference type="SAM" id="MobiDB-lite"/>
    </source>
</evidence>
<feature type="region of interest" description="Disordered" evidence="1">
    <location>
        <begin position="174"/>
        <end position="208"/>
    </location>
</feature>
<name>A0A9D9HI64_9SPIR</name>
<dbReference type="AlphaFoldDB" id="A0A9D9HI64"/>
<protein>
    <submittedName>
        <fullName evidence="2">Uncharacterized protein</fullName>
    </submittedName>
</protein>
<dbReference type="EMBL" id="JADIMS010000153">
    <property type="protein sequence ID" value="MBO8451082.1"/>
    <property type="molecule type" value="Genomic_DNA"/>
</dbReference>